<dbReference type="RefSeq" id="WP_032129544.1">
    <property type="nucleotide sequence ID" value="NZ_CP031058.1"/>
</dbReference>
<comment type="similarity">
    <text evidence="1">Belongs to the BlaI transcriptional regulatory family.</text>
</comment>
<dbReference type="Gene3D" id="1.10.4040.10">
    <property type="entry name" value="Penicillinase repressor domain"/>
    <property type="match status" value="1"/>
</dbReference>
<evidence type="ECO:0000256" key="1">
    <source>
        <dbReference type="ARBA" id="ARBA00011046"/>
    </source>
</evidence>
<dbReference type="GO" id="GO:0045892">
    <property type="term" value="P:negative regulation of DNA-templated transcription"/>
    <property type="evidence" value="ECO:0007669"/>
    <property type="project" value="InterPro"/>
</dbReference>
<reference evidence="5 6" key="1">
    <citation type="submission" date="2021-01" db="EMBL/GenBank/DDBJ databases">
        <title>Genome Characterization of a novel Stenotrophomonas isolate with high keratinase activity.</title>
        <authorList>
            <person name="Cao Z.-J."/>
        </authorList>
    </citation>
    <scope>NUCLEOTIDE SEQUENCE [LARGE SCALE GENOMIC DNA]</scope>
    <source>
        <strain evidence="5 6">DHHJ</strain>
    </source>
</reference>
<dbReference type="Gene3D" id="1.10.10.10">
    <property type="entry name" value="Winged helix-like DNA-binding domain superfamily/Winged helix DNA-binding domain"/>
    <property type="match status" value="1"/>
</dbReference>
<gene>
    <name evidence="5" type="ORF">JJL50_19575</name>
</gene>
<name>A0A1S2B7U5_STEMA</name>
<dbReference type="EMBL" id="CP067993">
    <property type="protein sequence ID" value="QQQ42113.1"/>
    <property type="molecule type" value="Genomic_DNA"/>
</dbReference>
<keyword evidence="2" id="KW-0805">Transcription regulation</keyword>
<evidence type="ECO:0000313" key="5">
    <source>
        <dbReference type="EMBL" id="QQQ42113.1"/>
    </source>
</evidence>
<keyword evidence="3" id="KW-0238">DNA-binding</keyword>
<dbReference type="SUPFAM" id="SSF46785">
    <property type="entry name" value="Winged helix' DNA-binding domain"/>
    <property type="match status" value="1"/>
</dbReference>
<accession>A0A1S2B7U5</accession>
<dbReference type="Pfam" id="PF03965">
    <property type="entry name" value="Penicillinase_R"/>
    <property type="match status" value="1"/>
</dbReference>
<dbReference type="GO" id="GO:0003677">
    <property type="term" value="F:DNA binding"/>
    <property type="evidence" value="ECO:0007669"/>
    <property type="project" value="UniProtKB-KW"/>
</dbReference>
<evidence type="ECO:0000256" key="4">
    <source>
        <dbReference type="ARBA" id="ARBA00023163"/>
    </source>
</evidence>
<evidence type="ECO:0000256" key="2">
    <source>
        <dbReference type="ARBA" id="ARBA00023015"/>
    </source>
</evidence>
<dbReference type="AlphaFoldDB" id="A0A1S2B7U5"/>
<evidence type="ECO:0000256" key="3">
    <source>
        <dbReference type="ARBA" id="ARBA00023125"/>
    </source>
</evidence>
<dbReference type="InterPro" id="IPR036388">
    <property type="entry name" value="WH-like_DNA-bd_sf"/>
</dbReference>
<evidence type="ECO:0000313" key="6">
    <source>
        <dbReference type="Proteomes" id="UP000596095"/>
    </source>
</evidence>
<dbReference type="Proteomes" id="UP000596095">
    <property type="component" value="Chromosome"/>
</dbReference>
<dbReference type="OrthoDB" id="9813558at2"/>
<dbReference type="InterPro" id="IPR005650">
    <property type="entry name" value="BlaI_family"/>
</dbReference>
<organism evidence="5 6">
    <name type="scientific">Stenotrophomonas maltophilia</name>
    <name type="common">Pseudomonas maltophilia</name>
    <name type="synonym">Xanthomonas maltophilia</name>
    <dbReference type="NCBI Taxonomy" id="40324"/>
    <lineage>
        <taxon>Bacteria</taxon>
        <taxon>Pseudomonadati</taxon>
        <taxon>Pseudomonadota</taxon>
        <taxon>Gammaproteobacteria</taxon>
        <taxon>Lysobacterales</taxon>
        <taxon>Lysobacteraceae</taxon>
        <taxon>Stenotrophomonas</taxon>
        <taxon>Stenotrophomonas maltophilia group</taxon>
    </lineage>
</organism>
<keyword evidence="4" id="KW-0804">Transcription</keyword>
<sequence length="130" mass="14769">MARPVSQNPTPAEQAILDILWDKGEASVRDVADVLGEHKPVAYTTVLTMFNVLAKKGFVSHRQEGRAYIYHATLSREQARRQALDHLLHQFFDGSPNVLAQHLVDEREIDRNELQALQQRISDARAGRKE</sequence>
<protein>
    <submittedName>
        <fullName evidence="5">BlaI/MecI/CopY family transcriptional regulator</fullName>
    </submittedName>
</protein>
<proteinExistence type="inferred from homology"/>
<dbReference type="InterPro" id="IPR036390">
    <property type="entry name" value="WH_DNA-bd_sf"/>
</dbReference>
<dbReference type="PIRSF" id="PIRSF019455">
    <property type="entry name" value="CopR_AtkY"/>
    <property type="match status" value="1"/>
</dbReference>